<reference evidence="4 5" key="1">
    <citation type="submission" date="2023-04" db="EMBL/GenBank/DDBJ databases">
        <title>Marinoamorphus aggregata gen. nov., sp. Nov., isolate from tissue of brittle star Ophioplocus japonicus.</title>
        <authorList>
            <person name="Kawano K."/>
            <person name="Sawayama S."/>
            <person name="Nakagawa S."/>
        </authorList>
    </citation>
    <scope>NUCLEOTIDE SEQUENCE [LARGE SCALE GENOMIC DNA]</scope>
    <source>
        <strain evidence="4 5">NKW23</strain>
    </source>
</reference>
<keyword evidence="5" id="KW-1185">Reference proteome</keyword>
<dbReference type="InterPro" id="IPR011765">
    <property type="entry name" value="Pept_M16_N"/>
</dbReference>
<dbReference type="InterPro" id="IPR050361">
    <property type="entry name" value="MPP/UQCRC_Complex"/>
</dbReference>
<feature type="signal peptide" evidence="1">
    <location>
        <begin position="1"/>
        <end position="25"/>
    </location>
</feature>
<dbReference type="Gene3D" id="3.30.830.10">
    <property type="entry name" value="Metalloenzyme, LuxS/M16 peptidase-like"/>
    <property type="match status" value="2"/>
</dbReference>
<evidence type="ECO:0000259" key="2">
    <source>
        <dbReference type="Pfam" id="PF00675"/>
    </source>
</evidence>
<comment type="caution">
    <text evidence="4">The sequence shown here is derived from an EMBL/GenBank/DDBJ whole genome shotgun (WGS) entry which is preliminary data.</text>
</comment>
<feature type="domain" description="Peptidase M16 N-terminal" evidence="2">
    <location>
        <begin position="43"/>
        <end position="182"/>
    </location>
</feature>
<dbReference type="PANTHER" id="PTHR11851:SF224">
    <property type="entry name" value="PROCESSING PROTEASE"/>
    <property type="match status" value="1"/>
</dbReference>
<dbReference type="RefSeq" id="WP_285670977.1">
    <property type="nucleotide sequence ID" value="NZ_BSYI01000008.1"/>
</dbReference>
<protein>
    <submittedName>
        <fullName evidence="4">Pitrilysin family protein</fullName>
    </submittedName>
</protein>
<dbReference type="InterPro" id="IPR007863">
    <property type="entry name" value="Peptidase_M16_C"/>
</dbReference>
<feature type="domain" description="Peptidase M16 C-terminal" evidence="3">
    <location>
        <begin position="192"/>
        <end position="366"/>
    </location>
</feature>
<name>A0ABQ6LFW3_9RHOB</name>
<gene>
    <name evidence="4" type="ORF">LNKW23_14320</name>
</gene>
<organism evidence="4 5">
    <name type="scientific">Paralimibaculum aggregatum</name>
    <dbReference type="NCBI Taxonomy" id="3036245"/>
    <lineage>
        <taxon>Bacteria</taxon>
        <taxon>Pseudomonadati</taxon>
        <taxon>Pseudomonadota</taxon>
        <taxon>Alphaproteobacteria</taxon>
        <taxon>Rhodobacterales</taxon>
        <taxon>Paracoccaceae</taxon>
        <taxon>Paralimibaculum</taxon>
    </lineage>
</organism>
<evidence type="ECO:0000313" key="4">
    <source>
        <dbReference type="EMBL" id="GMG82219.1"/>
    </source>
</evidence>
<dbReference type="InterPro" id="IPR011249">
    <property type="entry name" value="Metalloenz_LuxS/M16"/>
</dbReference>
<dbReference type="Pfam" id="PF05193">
    <property type="entry name" value="Peptidase_M16_C"/>
    <property type="match status" value="1"/>
</dbReference>
<dbReference type="Pfam" id="PF00675">
    <property type="entry name" value="Peptidase_M16"/>
    <property type="match status" value="1"/>
</dbReference>
<keyword evidence="1" id="KW-0732">Signal</keyword>
<evidence type="ECO:0000313" key="5">
    <source>
        <dbReference type="Proteomes" id="UP001239909"/>
    </source>
</evidence>
<feature type="chain" id="PRO_5045159596" evidence="1">
    <location>
        <begin position="26"/>
        <end position="437"/>
    </location>
</feature>
<dbReference type="SUPFAM" id="SSF63411">
    <property type="entry name" value="LuxS/MPP-like metallohydrolase"/>
    <property type="match status" value="2"/>
</dbReference>
<proteinExistence type="predicted"/>
<dbReference type="EMBL" id="BSYI01000008">
    <property type="protein sequence ID" value="GMG82219.1"/>
    <property type="molecule type" value="Genomic_DNA"/>
</dbReference>
<evidence type="ECO:0000256" key="1">
    <source>
        <dbReference type="SAM" id="SignalP"/>
    </source>
</evidence>
<sequence length="437" mass="46447">MLHRTLATFLGAAALVAGSLLPARAVDVAAHESPGGIAFWLVEEPSIPIVSMEVTFRGGARLDPADRPGLARMMTTLLDEGAGERDAVAFAKARDELAVRFGAKADSDSIEVGVQMLAEEAEASAALVAEALAVPRFDAEAVERIRAQFLSMLAEQESRPNDVASKAWLARAFPDHPYGRPADGTIESVSAITREELAAAHRRLLTRANALVAVVGAVDAERAGRLVDILLGALPEGEPVPAVAPTAPPPPGLEVVELPVPQSAAIFGHAGLPREDPDFYAAFVMNYILGGGGLSSRLMEEVREKRGLAYGVYSYFSLRKGAPLYLGGVQTANARMAESLDVIRAEWARMAAEGVTAEDLAAAKTYLTGSFPLRFDSNAKIARFLVFVQEHDLGIDYVNRRNALIEAVTLEDVNRVAARLLKPEALSVVVVGQPAGL</sequence>
<dbReference type="Proteomes" id="UP001239909">
    <property type="component" value="Unassembled WGS sequence"/>
</dbReference>
<accession>A0ABQ6LFW3</accession>
<dbReference type="PANTHER" id="PTHR11851">
    <property type="entry name" value="METALLOPROTEASE"/>
    <property type="match status" value="1"/>
</dbReference>
<evidence type="ECO:0000259" key="3">
    <source>
        <dbReference type="Pfam" id="PF05193"/>
    </source>
</evidence>